<dbReference type="PANTHER" id="PTHR30193:SF41">
    <property type="entry name" value="DIACETYLCHITOBIOSE UPTAKE SYSTEM PERMEASE PROTEIN NGCF"/>
    <property type="match status" value="1"/>
</dbReference>
<evidence type="ECO:0000256" key="8">
    <source>
        <dbReference type="SAM" id="MobiDB-lite"/>
    </source>
</evidence>
<feature type="compositionally biased region" description="Low complexity" evidence="8">
    <location>
        <begin position="1"/>
        <end position="18"/>
    </location>
</feature>
<feature type="transmembrane region" description="Helical" evidence="7">
    <location>
        <begin position="290"/>
        <end position="311"/>
    </location>
</feature>
<feature type="region of interest" description="Disordered" evidence="8">
    <location>
        <begin position="1"/>
        <end position="27"/>
    </location>
</feature>
<evidence type="ECO:0000313" key="10">
    <source>
        <dbReference type="EMBL" id="RUQ87038.1"/>
    </source>
</evidence>
<feature type="transmembrane region" description="Helical" evidence="7">
    <location>
        <begin position="96"/>
        <end position="120"/>
    </location>
</feature>
<dbReference type="PANTHER" id="PTHR30193">
    <property type="entry name" value="ABC TRANSPORTER PERMEASE PROTEIN"/>
    <property type="match status" value="1"/>
</dbReference>
<evidence type="ECO:0000256" key="4">
    <source>
        <dbReference type="ARBA" id="ARBA00022692"/>
    </source>
</evidence>
<evidence type="ECO:0000256" key="1">
    <source>
        <dbReference type="ARBA" id="ARBA00004651"/>
    </source>
</evidence>
<sequence length="318" mass="34314">MPRRSPSSSKRTTRDSPPAMSSGIASGRRATRLSGRAWVPYAYLAPALLVYGVFLLFPIVRAAQFSLFDWDGLGESTFVGLDNYVTVFQDGQLLEAFGHAFVLIFFFSILPLAIGLLVAAVLNRSTVKGLGFFRTVLFLPQVIAMVVVAVAWRQIYAPDGVLNGTLRAFGLGNLTRPWLGDYTFTLPAVGFVGTWVATGLVIVLMLAGMGRIPREQYEAARLDGANAVREFFAVTLPAVRGEITVALTLTIIAALKTFDLVYVTTRGGPGTSTTVPSYEIYRRAFEIGDVGLAAAVGIVLTIVVLLITTVINRIGDRS</sequence>
<dbReference type="InterPro" id="IPR035906">
    <property type="entry name" value="MetI-like_sf"/>
</dbReference>
<protein>
    <submittedName>
        <fullName evidence="10">Sugar ABC transporter permease</fullName>
    </submittedName>
</protein>
<dbReference type="PROSITE" id="PS50928">
    <property type="entry name" value="ABC_TM1"/>
    <property type="match status" value="1"/>
</dbReference>
<evidence type="ECO:0000259" key="9">
    <source>
        <dbReference type="PROSITE" id="PS50928"/>
    </source>
</evidence>
<keyword evidence="4 7" id="KW-0812">Transmembrane</keyword>
<evidence type="ECO:0000313" key="11">
    <source>
        <dbReference type="Proteomes" id="UP000268291"/>
    </source>
</evidence>
<proteinExistence type="inferred from homology"/>
<keyword evidence="6 7" id="KW-0472">Membrane</keyword>
<feature type="domain" description="ABC transmembrane type-1" evidence="9">
    <location>
        <begin position="97"/>
        <end position="311"/>
    </location>
</feature>
<dbReference type="Pfam" id="PF00528">
    <property type="entry name" value="BPD_transp_1"/>
    <property type="match status" value="1"/>
</dbReference>
<dbReference type="InterPro" id="IPR000515">
    <property type="entry name" value="MetI-like"/>
</dbReference>
<dbReference type="Gene3D" id="1.10.3720.10">
    <property type="entry name" value="MetI-like"/>
    <property type="match status" value="1"/>
</dbReference>
<feature type="transmembrane region" description="Helical" evidence="7">
    <location>
        <begin position="184"/>
        <end position="207"/>
    </location>
</feature>
<dbReference type="InterPro" id="IPR051393">
    <property type="entry name" value="ABC_transporter_permease"/>
</dbReference>
<comment type="subcellular location">
    <subcellularLocation>
        <location evidence="1 7">Cell membrane</location>
        <topology evidence="1 7">Multi-pass membrane protein</topology>
    </subcellularLocation>
</comment>
<dbReference type="EMBL" id="RZGY01000001">
    <property type="protein sequence ID" value="RUQ87038.1"/>
    <property type="molecule type" value="Genomic_DNA"/>
</dbReference>
<name>A0ABY0CBN6_9MICO</name>
<accession>A0ABY0CBN6</accession>
<comment type="similarity">
    <text evidence="7">Belongs to the binding-protein-dependent transport system permease family.</text>
</comment>
<evidence type="ECO:0000256" key="5">
    <source>
        <dbReference type="ARBA" id="ARBA00022989"/>
    </source>
</evidence>
<keyword evidence="11" id="KW-1185">Reference proteome</keyword>
<reference evidence="10 11" key="1">
    <citation type="submission" date="2018-12" db="EMBL/GenBank/DDBJ databases">
        <authorList>
            <person name="hu s."/>
            <person name="Xu Y."/>
            <person name="Xu B."/>
            <person name="Li F."/>
        </authorList>
    </citation>
    <scope>NUCLEOTIDE SEQUENCE [LARGE SCALE GENOMIC DNA]</scope>
    <source>
        <strain evidence="10 11">KSW2-17</strain>
    </source>
</reference>
<gene>
    <name evidence="10" type="ORF">ELQ93_08915</name>
</gene>
<feature type="transmembrane region" description="Helical" evidence="7">
    <location>
        <begin position="38"/>
        <end position="60"/>
    </location>
</feature>
<feature type="transmembrane region" description="Helical" evidence="7">
    <location>
        <begin position="132"/>
        <end position="152"/>
    </location>
</feature>
<organism evidence="10 11">
    <name type="scientific">Labedella gwakjiensis</name>
    <dbReference type="NCBI Taxonomy" id="390269"/>
    <lineage>
        <taxon>Bacteria</taxon>
        <taxon>Bacillati</taxon>
        <taxon>Actinomycetota</taxon>
        <taxon>Actinomycetes</taxon>
        <taxon>Micrococcales</taxon>
        <taxon>Microbacteriaceae</taxon>
        <taxon>Labedella</taxon>
    </lineage>
</organism>
<comment type="caution">
    <text evidence="10">The sequence shown here is derived from an EMBL/GenBank/DDBJ whole genome shotgun (WGS) entry which is preliminary data.</text>
</comment>
<evidence type="ECO:0000256" key="3">
    <source>
        <dbReference type="ARBA" id="ARBA00022475"/>
    </source>
</evidence>
<keyword evidence="5 7" id="KW-1133">Transmembrane helix</keyword>
<evidence type="ECO:0000256" key="2">
    <source>
        <dbReference type="ARBA" id="ARBA00022448"/>
    </source>
</evidence>
<evidence type="ECO:0000256" key="7">
    <source>
        <dbReference type="RuleBase" id="RU363032"/>
    </source>
</evidence>
<keyword evidence="2 7" id="KW-0813">Transport</keyword>
<evidence type="ECO:0000256" key="6">
    <source>
        <dbReference type="ARBA" id="ARBA00023136"/>
    </source>
</evidence>
<dbReference type="CDD" id="cd06261">
    <property type="entry name" value="TM_PBP2"/>
    <property type="match status" value="1"/>
</dbReference>
<keyword evidence="3" id="KW-1003">Cell membrane</keyword>
<dbReference type="Proteomes" id="UP000268291">
    <property type="component" value="Unassembled WGS sequence"/>
</dbReference>
<dbReference type="SUPFAM" id="SSF161098">
    <property type="entry name" value="MetI-like"/>
    <property type="match status" value="1"/>
</dbReference>